<name>A0ABN0UYS8_9ACTN</name>
<evidence type="ECO:0000256" key="2">
    <source>
        <dbReference type="SAM" id="SignalP"/>
    </source>
</evidence>
<organism evidence="4 5">
    <name type="scientific">Streptomyces polychromogenes</name>
    <dbReference type="NCBI Taxonomy" id="67342"/>
    <lineage>
        <taxon>Bacteria</taxon>
        <taxon>Bacillati</taxon>
        <taxon>Actinomycetota</taxon>
        <taxon>Actinomycetes</taxon>
        <taxon>Kitasatosporales</taxon>
        <taxon>Streptomycetaceae</taxon>
        <taxon>Streptomyces</taxon>
    </lineage>
</organism>
<evidence type="ECO:0000259" key="3">
    <source>
        <dbReference type="Pfam" id="PF13930"/>
    </source>
</evidence>
<feature type="chain" id="PRO_5045432066" description="Type VII secretion system protein EssD-like domain-containing protein" evidence="2">
    <location>
        <begin position="28"/>
        <end position="645"/>
    </location>
</feature>
<feature type="signal peptide" evidence="2">
    <location>
        <begin position="1"/>
        <end position="27"/>
    </location>
</feature>
<dbReference type="Pfam" id="PF13930">
    <property type="entry name" value="Endonuclea_NS_2"/>
    <property type="match status" value="1"/>
</dbReference>
<feature type="region of interest" description="Disordered" evidence="1">
    <location>
        <begin position="464"/>
        <end position="484"/>
    </location>
</feature>
<keyword evidence="5" id="KW-1185">Reference proteome</keyword>
<keyword evidence="2" id="KW-0732">Signal</keyword>
<dbReference type="EMBL" id="BAAABV010000002">
    <property type="protein sequence ID" value="GAA0266896.1"/>
    <property type="molecule type" value="Genomic_DNA"/>
</dbReference>
<dbReference type="Proteomes" id="UP001501867">
    <property type="component" value="Unassembled WGS sequence"/>
</dbReference>
<dbReference type="RefSeq" id="WP_344150410.1">
    <property type="nucleotide sequence ID" value="NZ_BAAABV010000002.1"/>
</dbReference>
<feature type="domain" description="Type VII secretion system protein EssD-like" evidence="3">
    <location>
        <begin position="509"/>
        <end position="615"/>
    </location>
</feature>
<dbReference type="Gene3D" id="3.40.570.10">
    <property type="entry name" value="Extracellular Endonuclease, subunit A"/>
    <property type="match status" value="1"/>
</dbReference>
<evidence type="ECO:0000313" key="5">
    <source>
        <dbReference type="Proteomes" id="UP001501867"/>
    </source>
</evidence>
<gene>
    <name evidence="4" type="ORF">GCM10010302_00850</name>
</gene>
<evidence type="ECO:0000313" key="4">
    <source>
        <dbReference type="EMBL" id="GAA0266896.1"/>
    </source>
</evidence>
<sequence>MNSPRWKRILPGLLLTLTVTTTGTAVAQVPISAAATATGVDSNGLTGALTPGTTQPATLTAAENCEPTSASSRERKAGAVKGCVTMIAAPATAAGPKSFAAAPAAPAVAADTGSCSLAATGHWYHNRFTYCVDGLTVLYTLKDSNDKPIGTGTLDVSSSAVLPAKGTRWTEFVRVTMTGATGAVTTLNVRFKPTCSAGCKVTKSPVWTGKPLIKDKILVGDVIYESTPAPGAQVDFSTSYELFVWSPGAQIIDPSASWSNPEKIRCDDAVRDTAGTGTPDPGCVVPSKMPVVKMSDQPTPAGAGAAAAGYLWAQSNLGAWGRDKPLTRAKGDLAGRTARTCGTFQARNDLVADDRCDEFPFAATREGGIDGAQCAEILPRHSTRGGWVTDVLDGGTGSSCTRAHVPLADKQAGEAQLAEGFANQRIVEGDQFRLEVSGSIAEPQAVCRQNPPAGWVSSGTGWIKNTTEPVPHVKKTDPQSPPGERAAIAQACLGITPPKGSEAETFDITGWKDAETFRDQNSPGTGIARCHLIPNALGGKGGKADGNNLFPCWQSGTNTGSPSMRTYETVAQRAVREIKDGGILGPNDAIFYEVTPVYLYTDSTIPQAVKMSARIERSDGTSQPLFPDVEITNTQKNTGQLNLGN</sequence>
<protein>
    <recommendedName>
        <fullName evidence="3">Type VII secretion system protein EssD-like domain-containing protein</fullName>
    </recommendedName>
</protein>
<dbReference type="InterPro" id="IPR044927">
    <property type="entry name" value="Endonuclea_NS_2"/>
</dbReference>
<accession>A0ABN0UYS8</accession>
<reference evidence="4 5" key="1">
    <citation type="journal article" date="2019" name="Int. J. Syst. Evol. Microbiol.">
        <title>The Global Catalogue of Microorganisms (GCM) 10K type strain sequencing project: providing services to taxonomists for standard genome sequencing and annotation.</title>
        <authorList>
            <consortium name="The Broad Institute Genomics Platform"/>
            <consortium name="The Broad Institute Genome Sequencing Center for Infectious Disease"/>
            <person name="Wu L."/>
            <person name="Ma J."/>
        </authorList>
    </citation>
    <scope>NUCLEOTIDE SEQUENCE [LARGE SCALE GENOMIC DNA]</scope>
    <source>
        <strain evidence="4 5">JCM 4505</strain>
    </source>
</reference>
<proteinExistence type="predicted"/>
<dbReference type="InterPro" id="IPR044929">
    <property type="entry name" value="DNA/RNA_non-sp_Endonuclease_sf"/>
</dbReference>
<evidence type="ECO:0000256" key="1">
    <source>
        <dbReference type="SAM" id="MobiDB-lite"/>
    </source>
</evidence>
<comment type="caution">
    <text evidence="4">The sequence shown here is derived from an EMBL/GenBank/DDBJ whole genome shotgun (WGS) entry which is preliminary data.</text>
</comment>